<evidence type="ECO:0000313" key="3">
    <source>
        <dbReference type="Proteomes" id="UP000217083"/>
    </source>
</evidence>
<protein>
    <recommendedName>
        <fullName evidence="4">DUF4181 domain-containing protein</fullName>
    </recommendedName>
</protein>
<evidence type="ECO:0000256" key="1">
    <source>
        <dbReference type="SAM" id="Phobius"/>
    </source>
</evidence>
<evidence type="ECO:0008006" key="4">
    <source>
        <dbReference type="Google" id="ProtNLM"/>
    </source>
</evidence>
<organism evidence="2 3">
    <name type="scientific">Lottiidibacillus patelloidae</name>
    <dbReference type="NCBI Taxonomy" id="2670334"/>
    <lineage>
        <taxon>Bacteria</taxon>
        <taxon>Bacillati</taxon>
        <taxon>Bacillota</taxon>
        <taxon>Bacilli</taxon>
        <taxon>Bacillales</taxon>
        <taxon>Bacillaceae</taxon>
        <taxon>Lottiidibacillus</taxon>
    </lineage>
</organism>
<keyword evidence="1" id="KW-0812">Transmembrane</keyword>
<gene>
    <name evidence="2" type="ORF">CIB95_04965</name>
</gene>
<dbReference type="EMBL" id="NPIA01000002">
    <property type="protein sequence ID" value="OZM57719.1"/>
    <property type="molecule type" value="Genomic_DNA"/>
</dbReference>
<dbReference type="AlphaFoldDB" id="A0A263BVH2"/>
<name>A0A263BVH2_9BACI</name>
<sequence length="92" mass="10708">MSEEKNKLYLNMVFGYIGIFLLSIAALRYILITEDAVGLFLITFSVICLQVFFRYVESKLLSNKKEKLVFNSFFYFGIIIIFIIGFLLIQNS</sequence>
<keyword evidence="3" id="KW-1185">Reference proteome</keyword>
<keyword evidence="1" id="KW-0472">Membrane</keyword>
<feature type="transmembrane region" description="Helical" evidence="1">
    <location>
        <begin position="12"/>
        <end position="31"/>
    </location>
</feature>
<dbReference type="Proteomes" id="UP000217083">
    <property type="component" value="Unassembled WGS sequence"/>
</dbReference>
<evidence type="ECO:0000313" key="2">
    <source>
        <dbReference type="EMBL" id="OZM57719.1"/>
    </source>
</evidence>
<accession>A0A263BVH2</accession>
<feature type="transmembrane region" description="Helical" evidence="1">
    <location>
        <begin position="68"/>
        <end position="89"/>
    </location>
</feature>
<feature type="transmembrane region" description="Helical" evidence="1">
    <location>
        <begin position="37"/>
        <end position="56"/>
    </location>
</feature>
<reference evidence="2 3" key="2">
    <citation type="submission" date="2017-09" db="EMBL/GenBank/DDBJ databases">
        <title>Bacillus patelloidae sp. nov., isolated from the intestinal tract of a marine limpet.</title>
        <authorList>
            <person name="Liu R."/>
            <person name="Dong C."/>
            <person name="Shao Z."/>
        </authorList>
    </citation>
    <scope>NUCLEOTIDE SEQUENCE [LARGE SCALE GENOMIC DNA]</scope>
    <source>
        <strain evidence="2 3">SA5d-4</strain>
    </source>
</reference>
<keyword evidence="1" id="KW-1133">Transmembrane helix</keyword>
<comment type="caution">
    <text evidence="2">The sequence shown here is derived from an EMBL/GenBank/DDBJ whole genome shotgun (WGS) entry which is preliminary data.</text>
</comment>
<proteinExistence type="predicted"/>
<reference evidence="3" key="1">
    <citation type="submission" date="2017-08" db="EMBL/GenBank/DDBJ databases">
        <authorList>
            <person name="Huang Z."/>
        </authorList>
    </citation>
    <scope>NUCLEOTIDE SEQUENCE [LARGE SCALE GENOMIC DNA]</scope>
    <source>
        <strain evidence="3">SA5d-4</strain>
    </source>
</reference>